<dbReference type="PROSITE" id="PS50966">
    <property type="entry name" value="ZF_SWIM"/>
    <property type="match status" value="1"/>
</dbReference>
<dbReference type="PANTHER" id="PTHR22619">
    <property type="entry name" value="ZINC FINGER SWIM DOMAIN CONTAINING PROTEIN 4, 5, 6"/>
    <property type="match status" value="1"/>
</dbReference>
<dbReference type="GO" id="GO:0031462">
    <property type="term" value="C:Cul2-RING ubiquitin ligase complex"/>
    <property type="evidence" value="ECO:0007669"/>
    <property type="project" value="TreeGrafter"/>
</dbReference>
<evidence type="ECO:0000259" key="6">
    <source>
        <dbReference type="PROSITE" id="PS50966"/>
    </source>
</evidence>
<gene>
    <name evidence="7" type="ORF">J0S82_001276</name>
</gene>
<dbReference type="OrthoDB" id="10013584at2759"/>
<keyword evidence="2 4" id="KW-0863">Zinc-finger</keyword>
<keyword evidence="3" id="KW-0862">Zinc</keyword>
<dbReference type="PANTHER" id="PTHR22619:SF4">
    <property type="entry name" value="ZINC FINGER SWIM DOMAIN-CONTAINING PROTEIN 4"/>
    <property type="match status" value="1"/>
</dbReference>
<feature type="region of interest" description="Disordered" evidence="5">
    <location>
        <begin position="1"/>
        <end position="34"/>
    </location>
</feature>
<sequence length="1122" mass="124552">MDPPAAKRSRGCPAGPEERDAGAGAGAGAMRGRGQPEALLDLSAKRVAESWAFEQVTGVGGRGRGKVEERFSRVPEPVQKRIVFWSFPRSEREICMYSSLGYQPPEGEHDARVPFTRGLHLLQSGAVDRVLQVGFHLSGSIREPGGPGEPERLYHVSISFDRCKITSVSCGCDNRDLFYCAHVVALSLYRIRHACQVELRLPISETLSQMNRDQLQKFVQYLISAHHTEVLPTAQRLADEILLLGSEINLVHGAPDPTAGAGIEDANCWHLDEEQIQEQVKQLLSNGGYYGASQQLRSMFCKVREMLRMRDSNGARMLILMTEQFLQDPRLALWRQQGAGMTDKCRQLWDELGALWVCVVLSPHCKPEERASWLQLLGKWDKLDVCPLEEGNYSFDGPGLQSPPALSPGREEEEEEEVATGSRHTVFGRALQAGLLRWSDTHLQRILASDSYSPSLTGNMGSDKPTSDPQGRPLWLGEPFPTACARVDTLRAHGYPRQALRLASAIVNTLRLQRRHQLESYKQQKKELLQKGSTCITNTEGWVGHPLDPIGCLCRALLEACRLEEESLTLYPDSGPEKREVAYRHVPVPGSPGESYLALALEVALLGLGQQRALPEGLYAQDKVVRNEEQLLALLEEVELDERLVQVLRKQAGLLLEGGPFSGFGEVLFRESMPMHTCARYLFTALLPHDPDLAYRLALRAMRLPVLETAFPAGEPHPNPLDSIMSNRFPRWFILGHLETRQCELASSMLTAAKGDPKWLHTVLGSIQQNIHSPALLFKLAQDACKTATPASAPPDTTLLGIALELGLQVMRMTLNTMTWRRREMVRWLVSCATEIGLQALVNIMQNWYSLFTPVEAATIVAVTGTTHATLLRLQLDAPRREELWACARTLALQCAMKDPQNCALPALTLCEKNHPAFEAAYQIVLDAAAGGLGHAHLFTVARYMEHRGLPLRAYKLATLALAQLSIAFNQDSHPAVNDVLWACSLSHSLGRHELSAIVPLIIRSIHCAPMLSDILRRWTLSAPGLGPLGARRAAKPLGTDRAPLCQLLDAAVAAYITTSHSRLTHISPRHYGDFIEFLGKARETFLLAPDGHLQFAQFLENLKQTYKGKKKLMLLVRERFG</sequence>
<evidence type="ECO:0000256" key="4">
    <source>
        <dbReference type="PROSITE-ProRule" id="PRU00325"/>
    </source>
</evidence>
<keyword evidence="1" id="KW-0479">Metal-binding</keyword>
<accession>A0A8J6DWV4</accession>
<dbReference type="Proteomes" id="UP000700334">
    <property type="component" value="Unassembled WGS sequence"/>
</dbReference>
<protein>
    <submittedName>
        <fullName evidence="7">Zinc finger SWIM domain-containing protein 4</fullName>
    </submittedName>
</protein>
<dbReference type="InterPro" id="IPR007527">
    <property type="entry name" value="Znf_SWIM"/>
</dbReference>
<evidence type="ECO:0000256" key="5">
    <source>
        <dbReference type="SAM" id="MobiDB-lite"/>
    </source>
</evidence>
<evidence type="ECO:0000256" key="2">
    <source>
        <dbReference type="ARBA" id="ARBA00022771"/>
    </source>
</evidence>
<organism evidence="7 8">
    <name type="scientific">Galemys pyrenaicus</name>
    <name type="common">Iberian desman</name>
    <name type="synonym">Pyrenean desman</name>
    <dbReference type="NCBI Taxonomy" id="202257"/>
    <lineage>
        <taxon>Eukaryota</taxon>
        <taxon>Metazoa</taxon>
        <taxon>Chordata</taxon>
        <taxon>Craniata</taxon>
        <taxon>Vertebrata</taxon>
        <taxon>Euteleostomi</taxon>
        <taxon>Mammalia</taxon>
        <taxon>Eutheria</taxon>
        <taxon>Laurasiatheria</taxon>
        <taxon>Eulipotyphla</taxon>
        <taxon>Talpidae</taxon>
        <taxon>Galemys</taxon>
    </lineage>
</organism>
<dbReference type="Pfam" id="PF21055">
    <property type="entry name" value="ZSWIM4-8_C"/>
    <property type="match status" value="1"/>
</dbReference>
<dbReference type="EMBL" id="JAGFMF010011481">
    <property type="protein sequence ID" value="KAG8521288.1"/>
    <property type="molecule type" value="Genomic_DNA"/>
</dbReference>
<comment type="caution">
    <text evidence="7">The sequence shown here is derived from an EMBL/GenBank/DDBJ whole genome shotgun (WGS) entry which is preliminary data.</text>
</comment>
<keyword evidence="8" id="KW-1185">Reference proteome</keyword>
<dbReference type="GO" id="GO:0008270">
    <property type="term" value="F:zinc ion binding"/>
    <property type="evidence" value="ECO:0007669"/>
    <property type="project" value="UniProtKB-KW"/>
</dbReference>
<evidence type="ECO:0000256" key="1">
    <source>
        <dbReference type="ARBA" id="ARBA00022723"/>
    </source>
</evidence>
<proteinExistence type="predicted"/>
<evidence type="ECO:0000313" key="7">
    <source>
        <dbReference type="EMBL" id="KAG8521288.1"/>
    </source>
</evidence>
<feature type="domain" description="SWIM-type" evidence="6">
    <location>
        <begin position="154"/>
        <end position="191"/>
    </location>
</feature>
<dbReference type="AlphaFoldDB" id="A0A8J6DWV4"/>
<reference evidence="7" key="1">
    <citation type="journal article" date="2021" name="Evol. Appl.">
        <title>The genome of the Pyrenean desman and the effects of bottlenecks and inbreeding on the genomic landscape of an endangered species.</title>
        <authorList>
            <person name="Escoda L."/>
            <person name="Castresana J."/>
        </authorList>
    </citation>
    <scope>NUCLEOTIDE SEQUENCE</scope>
    <source>
        <strain evidence="7">IBE-C5619</strain>
    </source>
</reference>
<dbReference type="InterPro" id="IPR048370">
    <property type="entry name" value="ZSWIM4-8_C"/>
</dbReference>
<evidence type="ECO:0000313" key="8">
    <source>
        <dbReference type="Proteomes" id="UP000700334"/>
    </source>
</evidence>
<evidence type="ECO:0000256" key="3">
    <source>
        <dbReference type="ARBA" id="ARBA00022833"/>
    </source>
</evidence>
<name>A0A8J6DWV4_GALPY</name>